<dbReference type="EMBL" id="JANUCP010000005">
    <property type="protein sequence ID" value="MCS3920436.1"/>
    <property type="molecule type" value="Genomic_DNA"/>
</dbReference>
<gene>
    <name evidence="2" type="ORF">M2350_002865</name>
</gene>
<organism evidence="2 3">
    <name type="scientific">Candidatus Fervidibacter sacchari</name>
    <dbReference type="NCBI Taxonomy" id="1448929"/>
    <lineage>
        <taxon>Bacteria</taxon>
        <taxon>Candidatus Fervidibacterota</taxon>
        <taxon>Candidatus Fervidibacter</taxon>
    </lineage>
</organism>
<evidence type="ECO:0008006" key="4">
    <source>
        <dbReference type="Google" id="ProtNLM"/>
    </source>
</evidence>
<feature type="compositionally biased region" description="Low complexity" evidence="1">
    <location>
        <begin position="83"/>
        <end position="94"/>
    </location>
</feature>
<keyword evidence="3" id="KW-1185">Reference proteome</keyword>
<name>A0ABT2ER93_9BACT</name>
<sequence>MAREMLKNIAKGMGINYKLAQWEKEQSKLPKPLSLVPSYPASLLIDRQGRLRGGVFGPWLNQLESQLKAALKEKPTAQKPESKSAPSKPQKPQK</sequence>
<evidence type="ECO:0000313" key="3">
    <source>
        <dbReference type="Proteomes" id="UP001204798"/>
    </source>
</evidence>
<protein>
    <recommendedName>
        <fullName evidence="4">Thioredoxin-like fold domain-containing protein</fullName>
    </recommendedName>
</protein>
<evidence type="ECO:0000256" key="1">
    <source>
        <dbReference type="SAM" id="MobiDB-lite"/>
    </source>
</evidence>
<comment type="caution">
    <text evidence="2">The sequence shown here is derived from an EMBL/GenBank/DDBJ whole genome shotgun (WGS) entry which is preliminary data.</text>
</comment>
<feature type="region of interest" description="Disordered" evidence="1">
    <location>
        <begin position="71"/>
        <end position="94"/>
    </location>
</feature>
<feature type="compositionally biased region" description="Basic and acidic residues" evidence="1">
    <location>
        <begin position="71"/>
        <end position="82"/>
    </location>
</feature>
<evidence type="ECO:0000313" key="2">
    <source>
        <dbReference type="EMBL" id="MCS3920436.1"/>
    </source>
</evidence>
<reference evidence="2 3" key="1">
    <citation type="submission" date="2022-08" db="EMBL/GenBank/DDBJ databases">
        <title>Bacterial and archaeal communities from various locations to study Microbial Dark Matter (Phase II).</title>
        <authorList>
            <person name="Stepanauskas R."/>
        </authorList>
    </citation>
    <scope>NUCLEOTIDE SEQUENCE [LARGE SCALE GENOMIC DNA]</scope>
    <source>
        <strain evidence="2 3">PD1</strain>
    </source>
</reference>
<proteinExistence type="predicted"/>
<accession>A0ABT2ER93</accession>
<dbReference type="Proteomes" id="UP001204798">
    <property type="component" value="Unassembled WGS sequence"/>
</dbReference>